<protein>
    <recommendedName>
        <fullName evidence="2">histidine kinase</fullName>
        <ecNumber evidence="2">2.7.13.3</ecNumber>
    </recommendedName>
</protein>
<dbReference type="EC" id="2.7.13.3" evidence="2"/>
<feature type="transmembrane region" description="Helical" evidence="9">
    <location>
        <begin position="95"/>
        <end position="119"/>
    </location>
</feature>
<evidence type="ECO:0000256" key="3">
    <source>
        <dbReference type="ARBA" id="ARBA00022553"/>
    </source>
</evidence>
<evidence type="ECO:0000256" key="8">
    <source>
        <dbReference type="ARBA" id="ARBA00023012"/>
    </source>
</evidence>
<reference evidence="11 12" key="1">
    <citation type="submission" date="2019-02" db="EMBL/GenBank/DDBJ databases">
        <title>Sequencing the genomes of 1000 actinobacteria strains.</title>
        <authorList>
            <person name="Klenk H.-P."/>
        </authorList>
    </citation>
    <scope>NUCLEOTIDE SEQUENCE [LARGE SCALE GENOMIC DNA]</scope>
    <source>
        <strain evidence="11 12">DSM 45779</strain>
    </source>
</reference>
<keyword evidence="4" id="KW-0808">Transferase</keyword>
<keyword evidence="8" id="KW-0902">Two-component regulatory system</keyword>
<comment type="catalytic activity">
    <reaction evidence="1">
        <text>ATP + protein L-histidine = ADP + protein N-phospho-L-histidine.</text>
        <dbReference type="EC" id="2.7.13.3"/>
    </reaction>
</comment>
<keyword evidence="9" id="KW-0472">Membrane</keyword>
<evidence type="ECO:0000259" key="10">
    <source>
        <dbReference type="Pfam" id="PF07730"/>
    </source>
</evidence>
<accession>A0A4Q7V279</accession>
<name>A0A4Q7V279_PSEST</name>
<dbReference type="CDD" id="cd16917">
    <property type="entry name" value="HATPase_UhpB-NarQ-NarX-like"/>
    <property type="match status" value="1"/>
</dbReference>
<gene>
    <name evidence="11" type="ORF">EV383_5606</name>
</gene>
<evidence type="ECO:0000313" key="11">
    <source>
        <dbReference type="EMBL" id="RZT88662.1"/>
    </source>
</evidence>
<proteinExistence type="predicted"/>
<evidence type="ECO:0000313" key="12">
    <source>
        <dbReference type="Proteomes" id="UP000291591"/>
    </source>
</evidence>
<sequence>MRPDIVRRSDSGAAVVYLNGAMPPVPSAPARLLRMASPRDLTLVGASLALGAVLYPLMIVPALGGRFGGVHAALLLANFAAICLAQLFRRHAPAGLAAGTVFMIVDVLLGPSVPVWIVFADLLYAATLHGPSRLSRNMVAVATALAAVLVVSFVAVTPVWQNGLLSAAGAIPLVLVPVAWGRNVRHHQELAAAERRSADQVARIAQLDRAAAVHDERRRIARDLHDVVAGHVSSIALQAEAVSTVAGHQDPAVASILRHIRTESVRALHEMRAMIDVLRAGDEGEDDSAPGRLSDLPQLVSAVRATGLEVDLSTRLPSELTSGAVELAAYRISQEALTNAAKHAPRSHATLDVRTAGAAIVVSLCNGLSPDGPAAPVAATGGGRGLLTMRERAEAVGGTLRAGPVGDQWQVRAVLPHRAR</sequence>
<keyword evidence="6 11" id="KW-0418">Kinase</keyword>
<dbReference type="Pfam" id="PF07730">
    <property type="entry name" value="HisKA_3"/>
    <property type="match status" value="1"/>
</dbReference>
<evidence type="ECO:0000256" key="4">
    <source>
        <dbReference type="ARBA" id="ARBA00022679"/>
    </source>
</evidence>
<keyword evidence="12" id="KW-1185">Reference proteome</keyword>
<dbReference type="Proteomes" id="UP000291591">
    <property type="component" value="Unassembled WGS sequence"/>
</dbReference>
<organism evidence="11 12">
    <name type="scientific">Pseudonocardia sediminis</name>
    <dbReference type="NCBI Taxonomy" id="1397368"/>
    <lineage>
        <taxon>Bacteria</taxon>
        <taxon>Bacillati</taxon>
        <taxon>Actinomycetota</taxon>
        <taxon>Actinomycetes</taxon>
        <taxon>Pseudonocardiales</taxon>
        <taxon>Pseudonocardiaceae</taxon>
        <taxon>Pseudonocardia</taxon>
    </lineage>
</organism>
<dbReference type="EMBL" id="SHKL01000001">
    <property type="protein sequence ID" value="RZT88662.1"/>
    <property type="molecule type" value="Genomic_DNA"/>
</dbReference>
<dbReference type="GO" id="GO:0046983">
    <property type="term" value="F:protein dimerization activity"/>
    <property type="evidence" value="ECO:0007669"/>
    <property type="project" value="InterPro"/>
</dbReference>
<evidence type="ECO:0000256" key="7">
    <source>
        <dbReference type="ARBA" id="ARBA00022840"/>
    </source>
</evidence>
<keyword evidence="7" id="KW-0067">ATP-binding</keyword>
<dbReference type="OrthoDB" id="227596at2"/>
<keyword evidence="5" id="KW-0547">Nucleotide-binding</keyword>
<keyword evidence="9" id="KW-1133">Transmembrane helix</keyword>
<dbReference type="Gene3D" id="1.20.5.1930">
    <property type="match status" value="1"/>
</dbReference>
<evidence type="ECO:0000256" key="5">
    <source>
        <dbReference type="ARBA" id="ARBA00022741"/>
    </source>
</evidence>
<dbReference type="GO" id="GO:0000155">
    <property type="term" value="F:phosphorelay sensor kinase activity"/>
    <property type="evidence" value="ECO:0007669"/>
    <property type="project" value="InterPro"/>
</dbReference>
<keyword evidence="3" id="KW-0597">Phosphoprotein</keyword>
<evidence type="ECO:0000256" key="6">
    <source>
        <dbReference type="ARBA" id="ARBA00022777"/>
    </source>
</evidence>
<feature type="transmembrane region" description="Helical" evidence="9">
    <location>
        <begin position="69"/>
        <end position="88"/>
    </location>
</feature>
<keyword evidence="9" id="KW-0812">Transmembrane</keyword>
<evidence type="ECO:0000256" key="9">
    <source>
        <dbReference type="SAM" id="Phobius"/>
    </source>
</evidence>
<comment type="caution">
    <text evidence="11">The sequence shown here is derived from an EMBL/GenBank/DDBJ whole genome shotgun (WGS) entry which is preliminary data.</text>
</comment>
<dbReference type="AlphaFoldDB" id="A0A4Q7V279"/>
<feature type="transmembrane region" description="Helical" evidence="9">
    <location>
        <begin position="139"/>
        <end position="156"/>
    </location>
</feature>
<feature type="transmembrane region" description="Helical" evidence="9">
    <location>
        <begin position="163"/>
        <end position="180"/>
    </location>
</feature>
<dbReference type="SUPFAM" id="SSF55874">
    <property type="entry name" value="ATPase domain of HSP90 chaperone/DNA topoisomerase II/histidine kinase"/>
    <property type="match status" value="1"/>
</dbReference>
<dbReference type="PANTHER" id="PTHR24421">
    <property type="entry name" value="NITRATE/NITRITE SENSOR PROTEIN NARX-RELATED"/>
    <property type="match status" value="1"/>
</dbReference>
<dbReference type="InterPro" id="IPR050482">
    <property type="entry name" value="Sensor_HK_TwoCompSys"/>
</dbReference>
<feature type="domain" description="Signal transduction histidine kinase subgroup 3 dimerisation and phosphoacceptor" evidence="10">
    <location>
        <begin position="216"/>
        <end position="282"/>
    </location>
</feature>
<dbReference type="InterPro" id="IPR036890">
    <property type="entry name" value="HATPase_C_sf"/>
</dbReference>
<dbReference type="InterPro" id="IPR011712">
    <property type="entry name" value="Sig_transdc_His_kin_sub3_dim/P"/>
</dbReference>
<feature type="transmembrane region" description="Helical" evidence="9">
    <location>
        <begin position="41"/>
        <end position="63"/>
    </location>
</feature>
<evidence type="ECO:0000256" key="2">
    <source>
        <dbReference type="ARBA" id="ARBA00012438"/>
    </source>
</evidence>
<dbReference type="GO" id="GO:0016020">
    <property type="term" value="C:membrane"/>
    <property type="evidence" value="ECO:0007669"/>
    <property type="project" value="InterPro"/>
</dbReference>
<dbReference type="Gene3D" id="3.30.565.10">
    <property type="entry name" value="Histidine kinase-like ATPase, C-terminal domain"/>
    <property type="match status" value="1"/>
</dbReference>
<dbReference type="GO" id="GO:0005524">
    <property type="term" value="F:ATP binding"/>
    <property type="evidence" value="ECO:0007669"/>
    <property type="project" value="UniProtKB-KW"/>
</dbReference>
<evidence type="ECO:0000256" key="1">
    <source>
        <dbReference type="ARBA" id="ARBA00000085"/>
    </source>
</evidence>
<dbReference type="PANTHER" id="PTHR24421:SF10">
    <property type="entry name" value="NITRATE_NITRITE SENSOR PROTEIN NARQ"/>
    <property type="match status" value="1"/>
</dbReference>